<feature type="chain" id="PRO_5001795848" evidence="1">
    <location>
        <begin position="24"/>
        <end position="123"/>
    </location>
</feature>
<reference evidence="2" key="1">
    <citation type="journal article" date="2014" name="Nat. Genet.">
        <title>Genome and transcriptome of the porcine whipworm Trichuris suis.</title>
        <authorList>
            <person name="Jex A.R."/>
            <person name="Nejsum P."/>
            <person name="Schwarz E.M."/>
            <person name="Hu L."/>
            <person name="Young N.D."/>
            <person name="Hall R.S."/>
            <person name="Korhonen P.K."/>
            <person name="Liao S."/>
            <person name="Thamsborg S."/>
            <person name="Xia J."/>
            <person name="Xu P."/>
            <person name="Wang S."/>
            <person name="Scheerlinck J.P."/>
            <person name="Hofmann A."/>
            <person name="Sternberg P.W."/>
            <person name="Wang J."/>
            <person name="Gasser R.B."/>
        </authorList>
    </citation>
    <scope>NUCLEOTIDE SEQUENCE [LARGE SCALE GENOMIC DNA]</scope>
    <source>
        <strain evidence="2">DCEP-RM93F</strain>
    </source>
</reference>
<gene>
    <name evidence="2" type="ORF">M514_20577</name>
</gene>
<evidence type="ECO:0000256" key="1">
    <source>
        <dbReference type="SAM" id="SignalP"/>
    </source>
</evidence>
<dbReference type="Proteomes" id="UP000030758">
    <property type="component" value="Unassembled WGS sequence"/>
</dbReference>
<feature type="signal peptide" evidence="1">
    <location>
        <begin position="1"/>
        <end position="23"/>
    </location>
</feature>
<evidence type="ECO:0000313" key="2">
    <source>
        <dbReference type="EMBL" id="KFD67328.1"/>
    </source>
</evidence>
<dbReference type="AlphaFoldDB" id="A0A085NCY2"/>
<accession>A0A085NCY2</accession>
<proteinExistence type="predicted"/>
<dbReference type="EMBL" id="KL367516">
    <property type="protein sequence ID" value="KFD67328.1"/>
    <property type="molecule type" value="Genomic_DNA"/>
</dbReference>
<sequence length="123" mass="14044">MDSTNFIILSAATLLTKLRCINALCRSNYDKPSLFHSIYGTYFSFQHENTHQQQFLKSNEHPMPGRNEKIHLYSRLEKMIQPHRHKAHLALYSAEKAGITESGCHSEGRPQNCRLSVVLSGDT</sequence>
<protein>
    <submittedName>
        <fullName evidence="2">Uncharacterized protein</fullName>
    </submittedName>
</protein>
<keyword evidence="1" id="KW-0732">Signal</keyword>
<organism evidence="2">
    <name type="scientific">Trichuris suis</name>
    <name type="common">pig whipworm</name>
    <dbReference type="NCBI Taxonomy" id="68888"/>
    <lineage>
        <taxon>Eukaryota</taxon>
        <taxon>Metazoa</taxon>
        <taxon>Ecdysozoa</taxon>
        <taxon>Nematoda</taxon>
        <taxon>Enoplea</taxon>
        <taxon>Dorylaimia</taxon>
        <taxon>Trichinellida</taxon>
        <taxon>Trichuridae</taxon>
        <taxon>Trichuris</taxon>
    </lineage>
</organism>
<name>A0A085NCY2_9BILA</name>